<dbReference type="EMBL" id="KZ805346">
    <property type="protein sequence ID" value="PVI02134.1"/>
    <property type="molecule type" value="Genomic_DNA"/>
</dbReference>
<evidence type="ECO:0000256" key="1">
    <source>
        <dbReference type="SAM" id="MobiDB-lite"/>
    </source>
</evidence>
<dbReference type="InterPro" id="IPR027417">
    <property type="entry name" value="P-loop_NTPase"/>
</dbReference>
<dbReference type="InterPro" id="IPR003593">
    <property type="entry name" value="AAA+_ATPase"/>
</dbReference>
<accession>A0A2V1DXT1</accession>
<sequence length="737" mass="83177">MERLLRARDETNEAREAAGWIGPPSSGHSFTSSEAGDDSGETVQEVIITNGAKPNSKDAKGSEANESGDAEAQEEEQDGSQYEPGMKTGLKNLYSGKEDRKGRYQWLEKMPKDLGGPVENKKTAKWALLVRNVKVYNDPTKVLAIHSIVIQSPLLKTLLADVLKGYPGITVGLNRLEFSGKFEPLIHRWSELQTAISQLSAETEADRTTKEHAELLQKVLVDEFKTLIDTSQDMKNKRVMTYNDLWTLFQPGAVIFSRQDGQETAMTLTNTRYAQDAKGNPCFWVRCKYVDWDGTKFGTQGINIPIYPYAGTRNIAQLRAFPIEYHPDAKALRARLIERGAKAEALAGPNYRSYHGMGWRYGHQGTKDKYNVKGRIVIDTYGWNRFNPTFAIFVSPFPPKDITQSTEDATNGGIVVEDADGDGGDGGMPEDGHFADEEDAARRPPLTDEQKLVCTPLLRGYSLKTKDWLNFFVNSVKDIEWQTDAFDRLVLPKNQKELILGFTESQRKYRDTFDDVIEGKGRGMIILLCGPPGVGKTLTAESVAEEIKVPLFMMSAGDLGLDPSRVESKLQDILEMCTRWHSVLLLDEADVFLEQRSLHELERNKLVSIFLRVLEYFEGTMFLTTNRVNTFDPAFQSRIHISLDYPELSVRSRRTVWKNFLDNSTQEHVVTKDQLDELARMNVNGRQIKNILKIARLLATRNEAKLSHDHIITTLEVTQHLHNETQFAERTKGSLYG</sequence>
<dbReference type="Pfam" id="PF00004">
    <property type="entry name" value="AAA"/>
    <property type="match status" value="1"/>
</dbReference>
<dbReference type="InterPro" id="IPR003959">
    <property type="entry name" value="ATPase_AAA_core"/>
</dbReference>
<dbReference type="SMART" id="SM00382">
    <property type="entry name" value="AAA"/>
    <property type="match status" value="1"/>
</dbReference>
<dbReference type="CDD" id="cd19481">
    <property type="entry name" value="RecA-like_protease"/>
    <property type="match status" value="1"/>
</dbReference>
<dbReference type="InterPro" id="IPR054289">
    <property type="entry name" value="DUF7025"/>
</dbReference>
<dbReference type="Gene3D" id="3.40.50.300">
    <property type="entry name" value="P-loop containing nucleotide triphosphate hydrolases"/>
    <property type="match status" value="1"/>
</dbReference>
<feature type="domain" description="AAA+ ATPase" evidence="2">
    <location>
        <begin position="522"/>
        <end position="647"/>
    </location>
</feature>
<organism evidence="3 4">
    <name type="scientific">Periconia macrospinosa</name>
    <dbReference type="NCBI Taxonomy" id="97972"/>
    <lineage>
        <taxon>Eukaryota</taxon>
        <taxon>Fungi</taxon>
        <taxon>Dikarya</taxon>
        <taxon>Ascomycota</taxon>
        <taxon>Pezizomycotina</taxon>
        <taxon>Dothideomycetes</taxon>
        <taxon>Pleosporomycetidae</taxon>
        <taxon>Pleosporales</taxon>
        <taxon>Massarineae</taxon>
        <taxon>Periconiaceae</taxon>
        <taxon>Periconia</taxon>
    </lineage>
</organism>
<dbReference type="Pfam" id="PF22942">
    <property type="entry name" value="DUF7025"/>
    <property type="match status" value="1"/>
</dbReference>
<dbReference type="PANTHER" id="PTHR46411:SF3">
    <property type="entry name" value="AAA+ ATPASE DOMAIN-CONTAINING PROTEIN"/>
    <property type="match status" value="1"/>
</dbReference>
<feature type="region of interest" description="Disordered" evidence="1">
    <location>
        <begin position="1"/>
        <end position="94"/>
    </location>
</feature>
<dbReference type="Proteomes" id="UP000244855">
    <property type="component" value="Unassembled WGS sequence"/>
</dbReference>
<protein>
    <submittedName>
        <fullName evidence="3">P-loop containing nucleoside triphosphate hydrolase protein</fullName>
    </submittedName>
</protein>
<keyword evidence="4" id="KW-1185">Reference proteome</keyword>
<dbReference type="GO" id="GO:0016887">
    <property type="term" value="F:ATP hydrolysis activity"/>
    <property type="evidence" value="ECO:0007669"/>
    <property type="project" value="InterPro"/>
</dbReference>
<dbReference type="OrthoDB" id="10042665at2759"/>
<evidence type="ECO:0000259" key="2">
    <source>
        <dbReference type="SMART" id="SM00382"/>
    </source>
</evidence>
<dbReference type="STRING" id="97972.A0A2V1DXT1"/>
<reference evidence="3 4" key="1">
    <citation type="journal article" date="2018" name="Sci. Rep.">
        <title>Comparative genomics provides insights into the lifestyle and reveals functional heterogeneity of dark septate endophytic fungi.</title>
        <authorList>
            <person name="Knapp D.G."/>
            <person name="Nemeth J.B."/>
            <person name="Barry K."/>
            <person name="Hainaut M."/>
            <person name="Henrissat B."/>
            <person name="Johnson J."/>
            <person name="Kuo A."/>
            <person name="Lim J.H.P."/>
            <person name="Lipzen A."/>
            <person name="Nolan M."/>
            <person name="Ohm R.A."/>
            <person name="Tamas L."/>
            <person name="Grigoriev I.V."/>
            <person name="Spatafora J.W."/>
            <person name="Nagy L.G."/>
            <person name="Kovacs G.M."/>
        </authorList>
    </citation>
    <scope>NUCLEOTIDE SEQUENCE [LARGE SCALE GENOMIC DNA]</scope>
    <source>
        <strain evidence="3 4">DSE2036</strain>
    </source>
</reference>
<dbReference type="AlphaFoldDB" id="A0A2V1DXT1"/>
<name>A0A2V1DXT1_9PLEO</name>
<dbReference type="GO" id="GO:0005524">
    <property type="term" value="F:ATP binding"/>
    <property type="evidence" value="ECO:0007669"/>
    <property type="project" value="InterPro"/>
</dbReference>
<feature type="compositionally biased region" description="Basic and acidic residues" evidence="1">
    <location>
        <begin position="1"/>
        <end position="16"/>
    </location>
</feature>
<dbReference type="SUPFAM" id="SSF52540">
    <property type="entry name" value="P-loop containing nucleoside triphosphate hydrolases"/>
    <property type="match status" value="1"/>
</dbReference>
<feature type="compositionally biased region" description="Acidic residues" evidence="1">
    <location>
        <begin position="66"/>
        <end position="78"/>
    </location>
</feature>
<evidence type="ECO:0000313" key="4">
    <source>
        <dbReference type="Proteomes" id="UP000244855"/>
    </source>
</evidence>
<dbReference type="PANTHER" id="PTHR46411">
    <property type="entry name" value="FAMILY ATPASE, PUTATIVE-RELATED"/>
    <property type="match status" value="1"/>
</dbReference>
<keyword evidence="3" id="KW-0378">Hydrolase</keyword>
<gene>
    <name evidence="3" type="ORF">DM02DRAFT_523490</name>
</gene>
<proteinExistence type="predicted"/>
<evidence type="ECO:0000313" key="3">
    <source>
        <dbReference type="EMBL" id="PVI02134.1"/>
    </source>
</evidence>